<comment type="caution">
    <text evidence="1">The sequence shown here is derived from an EMBL/GenBank/DDBJ whole genome shotgun (WGS) entry which is preliminary data.</text>
</comment>
<gene>
    <name evidence="1" type="ORF">LCGC14_0882400</name>
</gene>
<accession>A0A0F9RL06</accession>
<reference evidence="1" key="1">
    <citation type="journal article" date="2015" name="Nature">
        <title>Complex archaea that bridge the gap between prokaryotes and eukaryotes.</title>
        <authorList>
            <person name="Spang A."/>
            <person name="Saw J.H."/>
            <person name="Jorgensen S.L."/>
            <person name="Zaremba-Niedzwiedzka K."/>
            <person name="Martijn J."/>
            <person name="Lind A.E."/>
            <person name="van Eijk R."/>
            <person name="Schleper C."/>
            <person name="Guy L."/>
            <person name="Ettema T.J."/>
        </authorList>
    </citation>
    <scope>NUCLEOTIDE SEQUENCE</scope>
</reference>
<name>A0A0F9RL06_9ZZZZ</name>
<proteinExistence type="predicted"/>
<protein>
    <submittedName>
        <fullName evidence="1">Uncharacterized protein</fullName>
    </submittedName>
</protein>
<sequence length="83" mass="9812">MASLLYTMKAERVIRIQDRKFQEKFYKEELIQQDEYSITLKKAEVAAAAKLACAYLGLHIKIKFDRDISMDEILKFEEELTHI</sequence>
<dbReference type="AlphaFoldDB" id="A0A0F9RL06"/>
<dbReference type="EMBL" id="LAZR01002784">
    <property type="protein sequence ID" value="KKN25661.1"/>
    <property type="molecule type" value="Genomic_DNA"/>
</dbReference>
<organism evidence="1">
    <name type="scientific">marine sediment metagenome</name>
    <dbReference type="NCBI Taxonomy" id="412755"/>
    <lineage>
        <taxon>unclassified sequences</taxon>
        <taxon>metagenomes</taxon>
        <taxon>ecological metagenomes</taxon>
    </lineage>
</organism>
<evidence type="ECO:0000313" key="1">
    <source>
        <dbReference type="EMBL" id="KKN25661.1"/>
    </source>
</evidence>